<gene>
    <name evidence="10" type="primary">stbB</name>
    <name evidence="8" type="synonym">vapC</name>
    <name evidence="10" type="ORF">GCM10011491_15540</name>
</gene>
<dbReference type="SUPFAM" id="SSF88723">
    <property type="entry name" value="PIN domain-like"/>
    <property type="match status" value="1"/>
</dbReference>
<dbReference type="HAMAP" id="MF_00265">
    <property type="entry name" value="VapC_Nob1"/>
    <property type="match status" value="1"/>
</dbReference>
<dbReference type="InterPro" id="IPR022907">
    <property type="entry name" value="VapC_family"/>
</dbReference>
<comment type="caution">
    <text evidence="10">The sequence shown here is derived from an EMBL/GenBank/DDBJ whole genome shotgun (WGS) entry which is preliminary data.</text>
</comment>
<dbReference type="InterPro" id="IPR029060">
    <property type="entry name" value="PIN-like_dom_sf"/>
</dbReference>
<evidence type="ECO:0000256" key="2">
    <source>
        <dbReference type="ARBA" id="ARBA00022649"/>
    </source>
</evidence>
<dbReference type="EMBL" id="BMHH01000005">
    <property type="protein sequence ID" value="GGA88637.1"/>
    <property type="molecule type" value="Genomic_DNA"/>
</dbReference>
<evidence type="ECO:0000313" key="11">
    <source>
        <dbReference type="Proteomes" id="UP000646478"/>
    </source>
</evidence>
<keyword evidence="8" id="KW-0800">Toxin</keyword>
<comment type="similarity">
    <text evidence="7 8">Belongs to the PINc/VapC protein family.</text>
</comment>
<dbReference type="GO" id="GO:0004540">
    <property type="term" value="F:RNA nuclease activity"/>
    <property type="evidence" value="ECO:0007669"/>
    <property type="project" value="InterPro"/>
</dbReference>
<evidence type="ECO:0000256" key="6">
    <source>
        <dbReference type="ARBA" id="ARBA00022842"/>
    </source>
</evidence>
<dbReference type="Proteomes" id="UP000646478">
    <property type="component" value="Unassembled WGS sequence"/>
</dbReference>
<keyword evidence="6 8" id="KW-0460">Magnesium</keyword>
<keyword evidence="5 8" id="KW-0378">Hydrolase</keyword>
<comment type="cofactor">
    <cofactor evidence="1 8">
        <name>Mg(2+)</name>
        <dbReference type="ChEBI" id="CHEBI:18420"/>
    </cofactor>
</comment>
<reference evidence="10" key="1">
    <citation type="journal article" date="2014" name="Int. J. Syst. Evol. Microbiol.">
        <title>Complete genome sequence of Corynebacterium casei LMG S-19264T (=DSM 44701T), isolated from a smear-ripened cheese.</title>
        <authorList>
            <consortium name="US DOE Joint Genome Institute (JGI-PGF)"/>
            <person name="Walter F."/>
            <person name="Albersmeier A."/>
            <person name="Kalinowski J."/>
            <person name="Ruckert C."/>
        </authorList>
    </citation>
    <scope>NUCLEOTIDE SEQUENCE</scope>
    <source>
        <strain evidence="10">CGMCC 1.15082</strain>
    </source>
</reference>
<dbReference type="AlphaFoldDB" id="A0A916S8T0"/>
<feature type="domain" description="PIN" evidence="9">
    <location>
        <begin position="2"/>
        <end position="125"/>
    </location>
</feature>
<feature type="binding site" evidence="8">
    <location>
        <position position="5"/>
    </location>
    <ligand>
        <name>Mg(2+)</name>
        <dbReference type="ChEBI" id="CHEBI:18420"/>
    </ligand>
</feature>
<dbReference type="InterPro" id="IPR050556">
    <property type="entry name" value="Type_II_TA_system_RNase"/>
</dbReference>
<dbReference type="CDD" id="cd18731">
    <property type="entry name" value="PIN_NgFitB-like"/>
    <property type="match status" value="1"/>
</dbReference>
<dbReference type="Pfam" id="PF01850">
    <property type="entry name" value="PIN"/>
    <property type="match status" value="1"/>
</dbReference>
<dbReference type="Gene3D" id="3.40.50.1010">
    <property type="entry name" value="5'-nuclease"/>
    <property type="match status" value="1"/>
</dbReference>
<accession>A0A916S8T0</accession>
<evidence type="ECO:0000313" key="10">
    <source>
        <dbReference type="EMBL" id="GGA88637.1"/>
    </source>
</evidence>
<sequence length="137" mass="15232">MIFLDTNIVSETMKKVPHEAIIAWMARHDAELALSTVVIAEIAFGIFRIKPDNRSPQLEERLSDWRQRFAGRIFGFTEEAALAYGEIMGNAARMGNPMSTPDGMIAAIARVNGGHLATRNVRDFKTTGLELISPWNS</sequence>
<evidence type="ECO:0000256" key="7">
    <source>
        <dbReference type="ARBA" id="ARBA00038093"/>
    </source>
</evidence>
<keyword evidence="4 8" id="KW-0479">Metal-binding</keyword>
<dbReference type="GO" id="GO:0016787">
    <property type="term" value="F:hydrolase activity"/>
    <property type="evidence" value="ECO:0007669"/>
    <property type="project" value="UniProtKB-KW"/>
</dbReference>
<keyword evidence="11" id="KW-1185">Reference proteome</keyword>
<dbReference type="PANTHER" id="PTHR33653:SF1">
    <property type="entry name" value="RIBONUCLEASE VAPC2"/>
    <property type="match status" value="1"/>
</dbReference>
<comment type="function">
    <text evidence="8">Toxic component of a toxin-antitoxin (TA) system. An RNase.</text>
</comment>
<dbReference type="GO" id="GO:0000287">
    <property type="term" value="F:magnesium ion binding"/>
    <property type="evidence" value="ECO:0007669"/>
    <property type="project" value="UniProtKB-UniRule"/>
</dbReference>
<dbReference type="GO" id="GO:0090729">
    <property type="term" value="F:toxin activity"/>
    <property type="evidence" value="ECO:0007669"/>
    <property type="project" value="UniProtKB-KW"/>
</dbReference>
<dbReference type="EC" id="3.1.-.-" evidence="8"/>
<dbReference type="InterPro" id="IPR002716">
    <property type="entry name" value="PIN_dom"/>
</dbReference>
<proteinExistence type="inferred from homology"/>
<protein>
    <recommendedName>
        <fullName evidence="8">Ribonuclease VapC</fullName>
        <shortName evidence="8">RNase VapC</shortName>
        <ecNumber evidence="8">3.1.-.-</ecNumber>
    </recommendedName>
    <alternativeName>
        <fullName evidence="8">Toxin VapC</fullName>
    </alternativeName>
</protein>
<keyword evidence="3 8" id="KW-0540">Nuclease</keyword>
<name>A0A916S8T0_9HYPH</name>
<dbReference type="RefSeq" id="WP_188823117.1">
    <property type="nucleotide sequence ID" value="NZ_BMHH01000005.1"/>
</dbReference>
<evidence type="ECO:0000256" key="3">
    <source>
        <dbReference type="ARBA" id="ARBA00022722"/>
    </source>
</evidence>
<evidence type="ECO:0000259" key="9">
    <source>
        <dbReference type="Pfam" id="PF01850"/>
    </source>
</evidence>
<reference evidence="10" key="2">
    <citation type="submission" date="2020-09" db="EMBL/GenBank/DDBJ databases">
        <authorList>
            <person name="Sun Q."/>
            <person name="Zhou Y."/>
        </authorList>
    </citation>
    <scope>NUCLEOTIDE SEQUENCE</scope>
    <source>
        <strain evidence="10">CGMCC 1.15082</strain>
    </source>
</reference>
<keyword evidence="2 8" id="KW-1277">Toxin-antitoxin system</keyword>
<feature type="binding site" evidence="8">
    <location>
        <position position="102"/>
    </location>
    <ligand>
        <name>Mg(2+)</name>
        <dbReference type="ChEBI" id="CHEBI:18420"/>
    </ligand>
</feature>
<dbReference type="PANTHER" id="PTHR33653">
    <property type="entry name" value="RIBONUCLEASE VAPC2"/>
    <property type="match status" value="1"/>
</dbReference>
<evidence type="ECO:0000256" key="1">
    <source>
        <dbReference type="ARBA" id="ARBA00001946"/>
    </source>
</evidence>
<evidence type="ECO:0000256" key="5">
    <source>
        <dbReference type="ARBA" id="ARBA00022801"/>
    </source>
</evidence>
<evidence type="ECO:0000256" key="8">
    <source>
        <dbReference type="HAMAP-Rule" id="MF_00265"/>
    </source>
</evidence>
<evidence type="ECO:0000256" key="4">
    <source>
        <dbReference type="ARBA" id="ARBA00022723"/>
    </source>
</evidence>
<organism evidence="10 11">
    <name type="scientific">Brucella endophytica</name>
    <dbReference type="NCBI Taxonomy" id="1963359"/>
    <lineage>
        <taxon>Bacteria</taxon>
        <taxon>Pseudomonadati</taxon>
        <taxon>Pseudomonadota</taxon>
        <taxon>Alphaproteobacteria</taxon>
        <taxon>Hyphomicrobiales</taxon>
        <taxon>Brucellaceae</taxon>
        <taxon>Brucella/Ochrobactrum group</taxon>
        <taxon>Brucella</taxon>
    </lineage>
</organism>